<evidence type="ECO:0000256" key="10">
    <source>
        <dbReference type="ARBA" id="ARBA00023012"/>
    </source>
</evidence>
<dbReference type="InterPro" id="IPR005467">
    <property type="entry name" value="His_kinase_dom"/>
</dbReference>
<evidence type="ECO:0000256" key="7">
    <source>
        <dbReference type="ARBA" id="ARBA00022741"/>
    </source>
</evidence>
<dbReference type="AlphaFoldDB" id="A0A0G1PDD8"/>
<sequence>MSIDDKKPSSDFIAMVVHELRSPLTVISGTADLLIKKSDVIDKNQTDVLLLQIKSSSDSLLKIVNDLLDAAKIDAGKFEISRSTNDINKLLQEESRYYTELARAKSITLKLDLNTNIQPFVFDYARITQVMNNLLSNAIKFTGSGAVIIRSDVQGTDVVVSVSDSGVGISDGDKSMIFDKFVQAASVATNNEKGTGLGLVISKGIISAHGGKIWVEDNTPCGSKFVFKLPLK</sequence>
<dbReference type="Pfam" id="PF00512">
    <property type="entry name" value="HisKA"/>
    <property type="match status" value="1"/>
</dbReference>
<dbReference type="EC" id="2.7.13.3" evidence="3"/>
<keyword evidence="6" id="KW-0808">Transferase</keyword>
<evidence type="ECO:0000313" key="14">
    <source>
        <dbReference type="Proteomes" id="UP000034732"/>
    </source>
</evidence>
<dbReference type="SUPFAM" id="SSF55874">
    <property type="entry name" value="ATPase domain of HSP90 chaperone/DNA topoisomerase II/histidine kinase"/>
    <property type="match status" value="1"/>
</dbReference>
<dbReference type="InterPro" id="IPR004358">
    <property type="entry name" value="Sig_transdc_His_kin-like_C"/>
</dbReference>
<evidence type="ECO:0000256" key="4">
    <source>
        <dbReference type="ARBA" id="ARBA00022475"/>
    </source>
</evidence>
<evidence type="ECO:0000256" key="9">
    <source>
        <dbReference type="ARBA" id="ARBA00022840"/>
    </source>
</evidence>
<accession>A0A0G1PDD8</accession>
<comment type="catalytic activity">
    <reaction evidence="1">
        <text>ATP + protein L-histidine = ADP + protein N-phospho-L-histidine.</text>
        <dbReference type="EC" id="2.7.13.3"/>
    </reaction>
</comment>
<proteinExistence type="predicted"/>
<keyword evidence="11" id="KW-0472">Membrane</keyword>
<evidence type="ECO:0000259" key="12">
    <source>
        <dbReference type="PROSITE" id="PS50109"/>
    </source>
</evidence>
<evidence type="ECO:0000256" key="1">
    <source>
        <dbReference type="ARBA" id="ARBA00000085"/>
    </source>
</evidence>
<dbReference type="InterPro" id="IPR036890">
    <property type="entry name" value="HATPase_C_sf"/>
</dbReference>
<dbReference type="GO" id="GO:0005886">
    <property type="term" value="C:plasma membrane"/>
    <property type="evidence" value="ECO:0007669"/>
    <property type="project" value="UniProtKB-SubCell"/>
</dbReference>
<dbReference type="InterPro" id="IPR003594">
    <property type="entry name" value="HATPase_dom"/>
</dbReference>
<keyword evidence="4" id="KW-1003">Cell membrane</keyword>
<dbReference type="SUPFAM" id="SSF47384">
    <property type="entry name" value="Homodimeric domain of signal transducing histidine kinase"/>
    <property type="match status" value="1"/>
</dbReference>
<comment type="caution">
    <text evidence="13">The sequence shown here is derived from an EMBL/GenBank/DDBJ whole genome shotgun (WGS) entry which is preliminary data.</text>
</comment>
<dbReference type="Gene3D" id="1.10.287.130">
    <property type="match status" value="1"/>
</dbReference>
<dbReference type="EMBL" id="LCMF01000016">
    <property type="protein sequence ID" value="KKU30667.1"/>
    <property type="molecule type" value="Genomic_DNA"/>
</dbReference>
<dbReference type="Pfam" id="PF02518">
    <property type="entry name" value="HATPase_c"/>
    <property type="match status" value="1"/>
</dbReference>
<evidence type="ECO:0000256" key="5">
    <source>
        <dbReference type="ARBA" id="ARBA00022553"/>
    </source>
</evidence>
<dbReference type="PANTHER" id="PTHR43711">
    <property type="entry name" value="TWO-COMPONENT HISTIDINE KINASE"/>
    <property type="match status" value="1"/>
</dbReference>
<protein>
    <recommendedName>
        <fullName evidence="3">histidine kinase</fullName>
        <ecNumber evidence="3">2.7.13.3</ecNumber>
    </recommendedName>
</protein>
<dbReference type="Gene3D" id="3.30.565.10">
    <property type="entry name" value="Histidine kinase-like ATPase, C-terminal domain"/>
    <property type="match status" value="1"/>
</dbReference>
<dbReference type="GO" id="GO:0005524">
    <property type="term" value="F:ATP binding"/>
    <property type="evidence" value="ECO:0007669"/>
    <property type="project" value="UniProtKB-KW"/>
</dbReference>
<dbReference type="SMART" id="SM00387">
    <property type="entry name" value="HATPase_c"/>
    <property type="match status" value="1"/>
</dbReference>
<dbReference type="GO" id="GO:0000155">
    <property type="term" value="F:phosphorelay sensor kinase activity"/>
    <property type="evidence" value="ECO:0007669"/>
    <property type="project" value="InterPro"/>
</dbReference>
<organism evidence="13 14">
    <name type="scientific">candidate division WWE3 bacterium GW2011_GWA1_46_21</name>
    <dbReference type="NCBI Taxonomy" id="1619107"/>
    <lineage>
        <taxon>Bacteria</taxon>
        <taxon>Katanobacteria</taxon>
    </lineage>
</organism>
<dbReference type="PANTHER" id="PTHR43711:SF1">
    <property type="entry name" value="HISTIDINE KINASE 1"/>
    <property type="match status" value="1"/>
</dbReference>
<keyword evidence="9" id="KW-0067">ATP-binding</keyword>
<evidence type="ECO:0000256" key="2">
    <source>
        <dbReference type="ARBA" id="ARBA00004236"/>
    </source>
</evidence>
<keyword evidence="8 13" id="KW-0418">Kinase</keyword>
<reference evidence="13 14" key="1">
    <citation type="journal article" date="2015" name="Nature">
        <title>rRNA introns, odd ribosomes, and small enigmatic genomes across a large radiation of phyla.</title>
        <authorList>
            <person name="Brown C.T."/>
            <person name="Hug L.A."/>
            <person name="Thomas B.C."/>
            <person name="Sharon I."/>
            <person name="Castelle C.J."/>
            <person name="Singh A."/>
            <person name="Wilkins M.J."/>
            <person name="Williams K.H."/>
            <person name="Banfield J.F."/>
        </authorList>
    </citation>
    <scope>NUCLEOTIDE SEQUENCE [LARGE SCALE GENOMIC DNA]</scope>
</reference>
<evidence type="ECO:0000256" key="3">
    <source>
        <dbReference type="ARBA" id="ARBA00012438"/>
    </source>
</evidence>
<dbReference type="Proteomes" id="UP000034732">
    <property type="component" value="Unassembled WGS sequence"/>
</dbReference>
<keyword evidence="5" id="KW-0597">Phosphoprotein</keyword>
<dbReference type="InterPro" id="IPR036097">
    <property type="entry name" value="HisK_dim/P_sf"/>
</dbReference>
<keyword evidence="10" id="KW-0902">Two-component regulatory system</keyword>
<name>A0A0G1PDD8_UNCKA</name>
<gene>
    <name evidence="13" type="ORF">UX44_C0016G0011</name>
</gene>
<dbReference type="PRINTS" id="PR00344">
    <property type="entry name" value="BCTRLSENSOR"/>
</dbReference>
<comment type="subcellular location">
    <subcellularLocation>
        <location evidence="2">Cell membrane</location>
    </subcellularLocation>
</comment>
<evidence type="ECO:0000256" key="6">
    <source>
        <dbReference type="ARBA" id="ARBA00022679"/>
    </source>
</evidence>
<evidence type="ECO:0000256" key="8">
    <source>
        <dbReference type="ARBA" id="ARBA00022777"/>
    </source>
</evidence>
<dbReference type="SMART" id="SM00388">
    <property type="entry name" value="HisKA"/>
    <property type="match status" value="1"/>
</dbReference>
<feature type="domain" description="Histidine kinase" evidence="12">
    <location>
        <begin position="15"/>
        <end position="232"/>
    </location>
</feature>
<evidence type="ECO:0000313" key="13">
    <source>
        <dbReference type="EMBL" id="KKU30667.1"/>
    </source>
</evidence>
<keyword evidence="7" id="KW-0547">Nucleotide-binding</keyword>
<evidence type="ECO:0000256" key="11">
    <source>
        <dbReference type="ARBA" id="ARBA00023136"/>
    </source>
</evidence>
<dbReference type="PROSITE" id="PS50109">
    <property type="entry name" value="HIS_KIN"/>
    <property type="match status" value="1"/>
</dbReference>
<dbReference type="FunFam" id="3.30.565.10:FF:000023">
    <property type="entry name" value="PAS domain-containing sensor histidine kinase"/>
    <property type="match status" value="1"/>
</dbReference>
<dbReference type="InterPro" id="IPR050736">
    <property type="entry name" value="Sensor_HK_Regulatory"/>
</dbReference>
<dbReference type="InterPro" id="IPR003661">
    <property type="entry name" value="HisK_dim/P_dom"/>
</dbReference>
<dbReference type="CDD" id="cd00082">
    <property type="entry name" value="HisKA"/>
    <property type="match status" value="1"/>
</dbReference>